<evidence type="ECO:0000313" key="5">
    <source>
        <dbReference type="Proteomes" id="UP000324585"/>
    </source>
</evidence>
<evidence type="ECO:0000259" key="3">
    <source>
        <dbReference type="Pfam" id="PF21117"/>
    </source>
</evidence>
<protein>
    <submittedName>
        <fullName evidence="4">Uncharacterized protein</fullName>
    </submittedName>
</protein>
<feature type="domain" description="ATPase of the ABC class C-terminal" evidence="2">
    <location>
        <begin position="66"/>
        <end position="249"/>
    </location>
</feature>
<evidence type="ECO:0000313" key="4">
    <source>
        <dbReference type="EMBL" id="KAA8490348.1"/>
    </source>
</evidence>
<dbReference type="Pfam" id="PF21117">
    <property type="entry name" value="MRB1590_C"/>
    <property type="match status" value="1"/>
</dbReference>
<evidence type="ECO:0000259" key="2">
    <source>
        <dbReference type="Pfam" id="PF09818"/>
    </source>
</evidence>
<dbReference type="OrthoDB" id="952at2759"/>
<dbReference type="PANTHER" id="PTHR38149">
    <property type="entry name" value="ATPASE"/>
    <property type="match status" value="1"/>
</dbReference>
<dbReference type="Proteomes" id="UP000324585">
    <property type="component" value="Unassembled WGS sequence"/>
</dbReference>
<gene>
    <name evidence="4" type="ORF">FVE85_4593</name>
</gene>
<feature type="domain" description="MRB1590-like C-terminal" evidence="3">
    <location>
        <begin position="274"/>
        <end position="379"/>
    </location>
</feature>
<reference evidence="5" key="1">
    <citation type="journal article" date="2019" name="Nat. Commun.">
        <title>Expansion of phycobilisome linker gene families in mesophilic red algae.</title>
        <authorList>
            <person name="Lee J."/>
            <person name="Kim D."/>
            <person name="Bhattacharya D."/>
            <person name="Yoon H.S."/>
        </authorList>
    </citation>
    <scope>NUCLEOTIDE SEQUENCE [LARGE SCALE GENOMIC DNA]</scope>
    <source>
        <strain evidence="5">CCMP 1328</strain>
    </source>
</reference>
<organism evidence="4 5">
    <name type="scientific">Porphyridium purpureum</name>
    <name type="common">Red alga</name>
    <name type="synonym">Porphyridium cruentum</name>
    <dbReference type="NCBI Taxonomy" id="35688"/>
    <lineage>
        <taxon>Eukaryota</taxon>
        <taxon>Rhodophyta</taxon>
        <taxon>Bangiophyceae</taxon>
        <taxon>Porphyridiales</taxon>
        <taxon>Porphyridiaceae</taxon>
        <taxon>Porphyridium</taxon>
    </lineage>
</organism>
<dbReference type="InterPro" id="IPR046834">
    <property type="entry name" value="ABC_ATPase_C"/>
</dbReference>
<dbReference type="EMBL" id="VRMN01000032">
    <property type="protein sequence ID" value="KAA8490348.1"/>
    <property type="molecule type" value="Genomic_DNA"/>
</dbReference>
<feature type="region of interest" description="Disordered" evidence="1">
    <location>
        <begin position="1"/>
        <end position="31"/>
    </location>
</feature>
<dbReference type="PANTHER" id="PTHR38149:SF1">
    <property type="entry name" value="ATPASE"/>
    <property type="match status" value="1"/>
</dbReference>
<proteinExistence type="predicted"/>
<keyword evidence="5" id="KW-1185">Reference proteome</keyword>
<dbReference type="AlphaFoldDB" id="A0A5J4YGF2"/>
<name>A0A5J4YGF2_PORPP</name>
<sequence length="387" mass="41083">MHQFEERAQRFTSYGQAPSASGSGWAASKGSDLRMAHPGACILERSSPLEQENDHQTKRQYSALAAHEHVICAEDQAALRGMLEPAGMAAFVPDVAILPRLHGASELPMPSASALPFSSPDVLRVSAALPSGKTLTGMSIRKGVNLIVGGGFHGKSTLLQAIELGVYDHVPGDGREFVSCLAFASKMRAEDGRAVASLDISPFISNLPFGRATSDFFIADASGNEAKSISCAQSRGGAHQVSTAVLDSDAGLSASLDSDRKIDLCSLAPAGGSKVYVRDMGRIQYGSEEFAINLRALEQLVELGQTRLIADAMQYVEMVSKQTAPVQGMKKLVARVEAALDAKGLDAVAPSGWKGIGYYSRPRPIELAAAINRWRLLKVSIDASVKD</sequence>
<evidence type="ECO:0000256" key="1">
    <source>
        <dbReference type="SAM" id="MobiDB-lite"/>
    </source>
</evidence>
<accession>A0A5J4YGF2</accession>
<feature type="compositionally biased region" description="Low complexity" evidence="1">
    <location>
        <begin position="15"/>
        <end position="30"/>
    </location>
</feature>
<dbReference type="InterPro" id="IPR049069">
    <property type="entry name" value="MRB1590-like_C"/>
</dbReference>
<comment type="caution">
    <text evidence="4">The sequence shown here is derived from an EMBL/GenBank/DDBJ whole genome shotgun (WGS) entry which is preliminary data.</text>
</comment>
<dbReference type="InterPro" id="IPR019195">
    <property type="entry name" value="ABC_ATPase_put"/>
</dbReference>
<dbReference type="Pfam" id="PF09818">
    <property type="entry name" value="ABC_ATPase"/>
    <property type="match status" value="1"/>
</dbReference>